<dbReference type="InterPro" id="IPR045849">
    <property type="entry name" value="IP5P_plant"/>
</dbReference>
<dbReference type="InterPro" id="IPR000300">
    <property type="entry name" value="IPPc"/>
</dbReference>
<dbReference type="STRING" id="3469.A0A4Y7KUR0"/>
<dbReference type="Gene3D" id="3.60.10.10">
    <property type="entry name" value="Endonuclease/exonuclease/phosphatase"/>
    <property type="match status" value="1"/>
</dbReference>
<feature type="domain" description="Inositol polyphosphate-related phosphatase" evidence="4">
    <location>
        <begin position="154"/>
        <end position="542"/>
    </location>
</feature>
<reference evidence="5 6" key="1">
    <citation type="journal article" date="2018" name="Science">
        <title>The opium poppy genome and morphinan production.</title>
        <authorList>
            <person name="Guo L."/>
            <person name="Winzer T."/>
            <person name="Yang X."/>
            <person name="Li Y."/>
            <person name="Ning Z."/>
            <person name="He Z."/>
            <person name="Teodor R."/>
            <person name="Lu Y."/>
            <person name="Bowser T.A."/>
            <person name="Graham I.A."/>
            <person name="Ye K."/>
        </authorList>
    </citation>
    <scope>NUCLEOTIDE SEQUENCE [LARGE SCALE GENOMIC DNA]</scope>
    <source>
        <strain evidence="6">cv. HN1</strain>
        <tissue evidence="5">Leaves</tissue>
    </source>
</reference>
<dbReference type="PANTHER" id="PTHR45666:SF15">
    <property type="entry name" value="TYPE I INOSITOL POLYPHOSPHATE 5-PHOSPHATASE 8"/>
    <property type="match status" value="1"/>
</dbReference>
<dbReference type="GO" id="GO:0046856">
    <property type="term" value="P:phosphatidylinositol dephosphorylation"/>
    <property type="evidence" value="ECO:0007669"/>
    <property type="project" value="InterPro"/>
</dbReference>
<dbReference type="Gramene" id="RZC76100">
    <property type="protein sequence ID" value="RZC76100"/>
    <property type="gene ID" value="C5167_000260"/>
</dbReference>
<proteinExistence type="inferred from homology"/>
<feature type="region of interest" description="Disordered" evidence="3">
    <location>
        <begin position="544"/>
        <end position="589"/>
    </location>
</feature>
<dbReference type="GO" id="GO:0004445">
    <property type="term" value="F:inositol-polyphosphate 5-phosphatase activity"/>
    <property type="evidence" value="ECO:0007669"/>
    <property type="project" value="InterPro"/>
</dbReference>
<evidence type="ECO:0000259" key="4">
    <source>
        <dbReference type="SMART" id="SM00128"/>
    </source>
</evidence>
<keyword evidence="2" id="KW-0378">Hydrolase</keyword>
<evidence type="ECO:0000313" key="5">
    <source>
        <dbReference type="EMBL" id="RZC76100.1"/>
    </source>
</evidence>
<dbReference type="AlphaFoldDB" id="A0A4Y7KUR0"/>
<dbReference type="EMBL" id="CM010723">
    <property type="protein sequence ID" value="RZC76100.1"/>
    <property type="molecule type" value="Genomic_DNA"/>
</dbReference>
<gene>
    <name evidence="5" type="ORF">C5167_000260</name>
</gene>
<evidence type="ECO:0000256" key="3">
    <source>
        <dbReference type="SAM" id="MobiDB-lite"/>
    </source>
</evidence>
<evidence type="ECO:0000256" key="2">
    <source>
        <dbReference type="ARBA" id="ARBA00022801"/>
    </source>
</evidence>
<accession>A0A4Y7KUR0</accession>
<dbReference type="Pfam" id="PF22669">
    <property type="entry name" value="Exo_endo_phos2"/>
    <property type="match status" value="2"/>
</dbReference>
<organism evidence="5 6">
    <name type="scientific">Papaver somniferum</name>
    <name type="common">Opium poppy</name>
    <dbReference type="NCBI Taxonomy" id="3469"/>
    <lineage>
        <taxon>Eukaryota</taxon>
        <taxon>Viridiplantae</taxon>
        <taxon>Streptophyta</taxon>
        <taxon>Embryophyta</taxon>
        <taxon>Tracheophyta</taxon>
        <taxon>Spermatophyta</taxon>
        <taxon>Magnoliopsida</taxon>
        <taxon>Ranunculales</taxon>
        <taxon>Papaveraceae</taxon>
        <taxon>Papaveroideae</taxon>
        <taxon>Papaver</taxon>
    </lineage>
</organism>
<dbReference type="PANTHER" id="PTHR45666">
    <property type="entry name" value="TYPE IV INOSITOL POLYPHOSPHATE 5-PHOSPHATASE 9"/>
    <property type="match status" value="1"/>
</dbReference>
<sequence length="624" mass="70050">MRTESGNTMNYKSSWPKQVVRKWLNIQSGAKEFHSDYKVSEMGGTNSVEDHYGFLNEESPEKWLTETAPESLKRPRIESDSPPPVSDPLNQRYPSVNEKPTAHAVDCDLIRTASQSLVMGLQSDKELTVKQPCANLHFSVFEFSNSPTSVLACLDYRMFVGTWNVGGKCPHEGLNLKDWLLTPVPADIYVLGFQEIVPLNAGNVLGAEDDAPALKWLSLIRQALNNTDKNTELAQNPPRRKEYKNFKTRISFSDLISLEDELDKEDLERHSTSSPNSDIEDEPSNFSMRRKSPKNTSSRYSLAASKQMVGIFLCVWVRTDLNQHVSNLKVSCVGRGIMGYLGNKGSVSISMTLHQTSFCYICTHLTSGEKEGDEVRRNSDVIEILKKTKFSQSQRVSGQPFTPSPVSILEHDHTIWLGDLNYRLAFPGGDTDELLKNKDWETLLKKDQLMIEQRAGRVFKGWEEGSICFAPTYKYLDNSDQYVAQNQTSKSKEKRRTPAWCDRILWTGKGMKQMWYVRGENKFSDHRPVYSLFSIQLDSPIDRNKVQKSTSSTTTSSSSSAITTTTTTPTSFSLKSTTSTASTTSTKGMHLPTASVAKIQAEELLVLPKITKDAFSSGFCTSHD</sequence>
<dbReference type="SMART" id="SM00128">
    <property type="entry name" value="IPPc"/>
    <property type="match status" value="1"/>
</dbReference>
<feature type="compositionally biased region" description="Low complexity" evidence="3">
    <location>
        <begin position="549"/>
        <end position="586"/>
    </location>
</feature>
<dbReference type="GO" id="GO:0004439">
    <property type="term" value="F:phosphatidylinositol-4,5-bisphosphate 5-phosphatase activity"/>
    <property type="evidence" value="ECO:0007669"/>
    <property type="project" value="TreeGrafter"/>
</dbReference>
<feature type="region of interest" description="Disordered" evidence="3">
    <location>
        <begin position="65"/>
        <end position="91"/>
    </location>
</feature>
<dbReference type="GO" id="GO:0034485">
    <property type="term" value="F:phosphatidylinositol-3,4,5-trisphosphate 5-phosphatase activity"/>
    <property type="evidence" value="ECO:0007669"/>
    <property type="project" value="TreeGrafter"/>
</dbReference>
<name>A0A4Y7KUR0_PAPSO</name>
<evidence type="ECO:0000256" key="1">
    <source>
        <dbReference type="ARBA" id="ARBA00010768"/>
    </source>
</evidence>
<dbReference type="SUPFAM" id="SSF56219">
    <property type="entry name" value="DNase I-like"/>
    <property type="match status" value="1"/>
</dbReference>
<protein>
    <recommendedName>
        <fullName evidence="4">Inositol polyphosphate-related phosphatase domain-containing protein</fullName>
    </recommendedName>
</protein>
<keyword evidence="6" id="KW-1185">Reference proteome</keyword>
<dbReference type="Proteomes" id="UP000316621">
    <property type="component" value="Chromosome 9"/>
</dbReference>
<feature type="region of interest" description="Disordered" evidence="3">
    <location>
        <begin position="266"/>
        <end position="299"/>
    </location>
</feature>
<dbReference type="InterPro" id="IPR036691">
    <property type="entry name" value="Endo/exonu/phosph_ase_sf"/>
</dbReference>
<evidence type="ECO:0000313" key="6">
    <source>
        <dbReference type="Proteomes" id="UP000316621"/>
    </source>
</evidence>
<comment type="similarity">
    <text evidence="1">Belongs to the inositol polyphosphate 5-phosphatase family.</text>
</comment>